<evidence type="ECO:0000313" key="2">
    <source>
        <dbReference type="EMBL" id="EHC01605.1"/>
    </source>
</evidence>
<organism evidence="2 3">
    <name type="scientific">Streptococcus suis R61</name>
    <dbReference type="NCBI Taxonomy" id="996306"/>
    <lineage>
        <taxon>Bacteria</taxon>
        <taxon>Bacillati</taxon>
        <taxon>Bacillota</taxon>
        <taxon>Bacilli</taxon>
        <taxon>Lactobacillales</taxon>
        <taxon>Streptococcaceae</taxon>
        <taxon>Streptococcus</taxon>
    </lineage>
</organism>
<keyword evidence="1" id="KW-0472">Membrane</keyword>
<accession>A0AA87K2N4</accession>
<comment type="caution">
    <text evidence="2">The sequence shown here is derived from an EMBL/GenBank/DDBJ whole genome shotgun (WGS) entry which is preliminary data.</text>
</comment>
<name>A0AA87K2N4_STRSU</name>
<feature type="transmembrane region" description="Helical" evidence="1">
    <location>
        <begin position="32"/>
        <end position="50"/>
    </location>
</feature>
<protein>
    <submittedName>
        <fullName evidence="2">Uncharacterized protein</fullName>
    </submittedName>
</protein>
<keyword evidence="1" id="KW-0812">Transmembrane</keyword>
<dbReference type="RefSeq" id="WP_002943494.1">
    <property type="nucleotide sequence ID" value="NZ_AEYY01000051.1"/>
</dbReference>
<sequence>MKNKIKMYYVIKGMLVLALIAVGIKSFLNQNIAASSVVSIALGILGLKNYELKLLKSEKN</sequence>
<evidence type="ECO:0000256" key="1">
    <source>
        <dbReference type="SAM" id="Phobius"/>
    </source>
</evidence>
<dbReference type="EMBL" id="AEYY01000051">
    <property type="protein sequence ID" value="EHC01605.1"/>
    <property type="molecule type" value="Genomic_DNA"/>
</dbReference>
<proteinExistence type="predicted"/>
<reference evidence="2 3" key="1">
    <citation type="submission" date="2011-03" db="EMBL/GenBank/DDBJ databases">
        <title>Deep-sequencing identification of multiple resistance mechanism for the high antibiotic-resistance strain Streptococcus suis R61.</title>
        <authorList>
            <person name="Hu P."/>
            <person name="Yang M."/>
            <person name="Jin M."/>
            <person name="Xiao J."/>
        </authorList>
    </citation>
    <scope>NUCLEOTIDE SEQUENCE [LARGE SCALE GENOMIC DNA]</scope>
    <source>
        <strain evidence="2 3">R61</strain>
    </source>
</reference>
<dbReference type="Proteomes" id="UP000004014">
    <property type="component" value="Unassembled WGS sequence"/>
</dbReference>
<evidence type="ECO:0000313" key="3">
    <source>
        <dbReference type="Proteomes" id="UP000004014"/>
    </source>
</evidence>
<gene>
    <name evidence="2" type="ORF">SSUR61_0119</name>
</gene>
<keyword evidence="1" id="KW-1133">Transmembrane helix</keyword>
<feature type="transmembrane region" description="Helical" evidence="1">
    <location>
        <begin position="7"/>
        <end position="26"/>
    </location>
</feature>
<dbReference type="AlphaFoldDB" id="A0AA87K2N4"/>